<dbReference type="PANTHER" id="PTHR31681:SF3">
    <property type="entry name" value="OS04G0690100 PROTEIN"/>
    <property type="match status" value="1"/>
</dbReference>
<dbReference type="SUPFAM" id="SSF56399">
    <property type="entry name" value="ADP-ribosylation"/>
    <property type="match status" value="1"/>
</dbReference>
<dbReference type="STRING" id="742152.A0A2H3JIW7"/>
<dbReference type="EMBL" id="KB468124">
    <property type="protein sequence ID" value="PCH42126.1"/>
    <property type="molecule type" value="Genomic_DNA"/>
</dbReference>
<keyword evidence="3" id="KW-1185">Reference proteome</keyword>
<protein>
    <submittedName>
        <fullName evidence="2">ADP-ribosylation</fullName>
    </submittedName>
</protein>
<organism evidence="2 3">
    <name type="scientific">Wolfiporia cocos (strain MD-104)</name>
    <name type="common">Brown rot fungus</name>
    <dbReference type="NCBI Taxonomy" id="742152"/>
    <lineage>
        <taxon>Eukaryota</taxon>
        <taxon>Fungi</taxon>
        <taxon>Dikarya</taxon>
        <taxon>Basidiomycota</taxon>
        <taxon>Agaricomycotina</taxon>
        <taxon>Agaricomycetes</taxon>
        <taxon>Polyporales</taxon>
        <taxon>Phaeolaceae</taxon>
        <taxon>Wolfiporia</taxon>
    </lineage>
</organism>
<dbReference type="OMA" id="DGTKTHP"/>
<dbReference type="PANTHER" id="PTHR31681">
    <property type="entry name" value="C2H2-LIKE ZINC FINGER PROTEIN"/>
    <property type="match status" value="1"/>
</dbReference>
<dbReference type="OrthoDB" id="9514740at2759"/>
<accession>A0A2H3JIW7</accession>
<dbReference type="GO" id="GO:0003950">
    <property type="term" value="F:NAD+ poly-ADP-ribosyltransferase activity"/>
    <property type="evidence" value="ECO:0007669"/>
    <property type="project" value="InterPro"/>
</dbReference>
<sequence>MASLASLPFLNSMAAQTLYGSKRRRATINNGSALNTSPGMAASNLCEVCHTRQKYVDASTGKTHPYCGKRCAATAASKPQQSTTTVGICVVCHKRPQYSDGSRTHLYCSRTCARSVKRPGSSSRQNSMNVNSNGICQIPDCNQPVQGTANGKYCGPVHGVYVLSSLTYEKYLFCWYSLAETGCLWCRQAPTQGDRHFCSIGCAQEAQKKAVILLEVPEDHFTFKSVADQFRTSWRHSTSCPPVKHIYKIVGLQSSINQYEAYKASVESRGQFAAAGKTAGNEHRRWHGTKRECKLGNKGETTFCSSQTCSLCCIIKSSFDVNLWGKKTGWGRFGAGIYTSSTSSKANDYSQDTDSNALLKAILLNKVVVGKGCKMTRDNTSLKAPPSGFDSVLAEKGDRLNHDELVVYSNDAIRPSYLVMYEAH</sequence>
<name>A0A2H3JIW7_WOLCO</name>
<evidence type="ECO:0000313" key="2">
    <source>
        <dbReference type="EMBL" id="PCH42126.1"/>
    </source>
</evidence>
<evidence type="ECO:0000313" key="3">
    <source>
        <dbReference type="Proteomes" id="UP000218811"/>
    </source>
</evidence>
<dbReference type="Proteomes" id="UP000218811">
    <property type="component" value="Unassembled WGS sequence"/>
</dbReference>
<reference evidence="2 3" key="1">
    <citation type="journal article" date="2012" name="Science">
        <title>The Paleozoic origin of enzymatic lignin decomposition reconstructed from 31 fungal genomes.</title>
        <authorList>
            <person name="Floudas D."/>
            <person name="Binder M."/>
            <person name="Riley R."/>
            <person name="Barry K."/>
            <person name="Blanchette R.A."/>
            <person name="Henrissat B."/>
            <person name="Martinez A.T."/>
            <person name="Otillar R."/>
            <person name="Spatafora J.W."/>
            <person name="Yadav J.S."/>
            <person name="Aerts A."/>
            <person name="Benoit I."/>
            <person name="Boyd A."/>
            <person name="Carlson A."/>
            <person name="Copeland A."/>
            <person name="Coutinho P.M."/>
            <person name="de Vries R.P."/>
            <person name="Ferreira P."/>
            <person name="Findley K."/>
            <person name="Foster B."/>
            <person name="Gaskell J."/>
            <person name="Glotzer D."/>
            <person name="Gorecki P."/>
            <person name="Heitman J."/>
            <person name="Hesse C."/>
            <person name="Hori C."/>
            <person name="Igarashi K."/>
            <person name="Jurgens J.A."/>
            <person name="Kallen N."/>
            <person name="Kersten P."/>
            <person name="Kohler A."/>
            <person name="Kuees U."/>
            <person name="Kumar T.K.A."/>
            <person name="Kuo A."/>
            <person name="LaButti K."/>
            <person name="Larrondo L.F."/>
            <person name="Lindquist E."/>
            <person name="Ling A."/>
            <person name="Lombard V."/>
            <person name="Lucas S."/>
            <person name="Lundell T."/>
            <person name="Martin R."/>
            <person name="McLaughlin D.J."/>
            <person name="Morgenstern I."/>
            <person name="Morin E."/>
            <person name="Murat C."/>
            <person name="Nagy L.G."/>
            <person name="Nolan M."/>
            <person name="Ohm R.A."/>
            <person name="Patyshakuliyeva A."/>
            <person name="Rokas A."/>
            <person name="Ruiz-Duenas F.J."/>
            <person name="Sabat G."/>
            <person name="Salamov A."/>
            <person name="Samejima M."/>
            <person name="Schmutz J."/>
            <person name="Slot J.C."/>
            <person name="St John F."/>
            <person name="Stenlid J."/>
            <person name="Sun H."/>
            <person name="Sun S."/>
            <person name="Syed K."/>
            <person name="Tsang A."/>
            <person name="Wiebenga A."/>
            <person name="Young D."/>
            <person name="Pisabarro A."/>
            <person name="Eastwood D.C."/>
            <person name="Martin F."/>
            <person name="Cullen D."/>
            <person name="Grigoriev I.V."/>
            <person name="Hibbett D.S."/>
        </authorList>
    </citation>
    <scope>NUCLEOTIDE SEQUENCE [LARGE SCALE GENOMIC DNA]</scope>
    <source>
        <strain evidence="2 3">MD-104</strain>
    </source>
</reference>
<dbReference type="Gene3D" id="3.90.228.10">
    <property type="match status" value="1"/>
</dbReference>
<proteinExistence type="predicted"/>
<dbReference type="Pfam" id="PF00644">
    <property type="entry name" value="PARP"/>
    <property type="match status" value="1"/>
</dbReference>
<dbReference type="InterPro" id="IPR012317">
    <property type="entry name" value="Poly(ADP-ribose)pol_cat_dom"/>
</dbReference>
<dbReference type="AlphaFoldDB" id="A0A2H3JIW7"/>
<feature type="domain" description="PARP catalytic" evidence="1">
    <location>
        <begin position="299"/>
        <end position="395"/>
    </location>
</feature>
<gene>
    <name evidence="2" type="ORF">WOLCODRAFT_119987</name>
</gene>
<evidence type="ECO:0000259" key="1">
    <source>
        <dbReference type="Pfam" id="PF00644"/>
    </source>
</evidence>